<name>A0A1W6JXV1_9CREN</name>
<keyword evidence="1" id="KW-1133">Transmembrane helix</keyword>
<keyword evidence="3" id="KW-1185">Reference proteome</keyword>
<dbReference type="Proteomes" id="UP000193404">
    <property type="component" value="Chromosome"/>
</dbReference>
<feature type="transmembrane region" description="Helical" evidence="1">
    <location>
        <begin position="153"/>
        <end position="172"/>
    </location>
</feature>
<dbReference type="EMBL" id="CP020477">
    <property type="protein sequence ID" value="ARM75072.1"/>
    <property type="molecule type" value="Genomic_DNA"/>
</dbReference>
<keyword evidence="1" id="KW-0472">Membrane</keyword>
<reference evidence="2 3" key="1">
    <citation type="submission" date="2017-03" db="EMBL/GenBank/DDBJ databases">
        <title>Sulfur activation and transportation mechanism of thermophilic Archaea Acidianus manzaensis YN-25.</title>
        <authorList>
            <person name="Ma Y."/>
            <person name="Yang Y."/>
            <person name="Xia J."/>
        </authorList>
    </citation>
    <scope>NUCLEOTIDE SEQUENCE [LARGE SCALE GENOMIC DNA]</scope>
    <source>
        <strain evidence="2 3">YN-25</strain>
    </source>
</reference>
<dbReference type="RefSeq" id="WP_148690829.1">
    <property type="nucleotide sequence ID" value="NZ_CP020477.1"/>
</dbReference>
<evidence type="ECO:0000256" key="1">
    <source>
        <dbReference type="SAM" id="Phobius"/>
    </source>
</evidence>
<feature type="transmembrane region" description="Helical" evidence="1">
    <location>
        <begin position="226"/>
        <end position="244"/>
    </location>
</feature>
<feature type="transmembrane region" description="Helical" evidence="1">
    <location>
        <begin position="279"/>
        <end position="302"/>
    </location>
</feature>
<keyword evidence="1" id="KW-0812">Transmembrane</keyword>
<feature type="transmembrane region" description="Helical" evidence="1">
    <location>
        <begin position="380"/>
        <end position="401"/>
    </location>
</feature>
<proteinExistence type="predicted"/>
<sequence length="435" mass="47399">MRFNKNLDPKKETLPKYLVVAQSLSSIAPLGSVSAYLTFAFQDSLAGTFIASILGVLIYLFWVLIGYNYSKIIATTGGIYDFAKFSAGNVVGKIAGWLYWISYAIYLPSVTTYLVGIVLPTLFNVNYYIFAILEILIPIILTLLLISGIKPPLFYALITSSIEIILILILGTRILSITGIHAPEFDITQSELWSGALAVAFTLAGGGASFFLGYEAKGRGKTVGSSYLLAFSIASIVVIFASYFEIAAAGFTNNGISNLLNITLYPGYYLSKEYLGSTFSLIFFIFTINSLLGSAIAAYVALSRLTYSLVNKSMFKSILIVAIFFLFFNMIASVTGNYSELYNLTTEASITTLFSSHLIISAVYPLFVKKASIGKLTINLGLAIVSTILMAYGIFSNIIPYEYPDSFIGILSVIAGIIIALIQGNISRFIFYSKT</sequence>
<feature type="transmembrane region" description="Helical" evidence="1">
    <location>
        <begin position="348"/>
        <end position="368"/>
    </location>
</feature>
<evidence type="ECO:0000313" key="3">
    <source>
        <dbReference type="Proteomes" id="UP000193404"/>
    </source>
</evidence>
<protein>
    <submittedName>
        <fullName evidence="2">Amino acid permease</fullName>
    </submittedName>
</protein>
<feature type="transmembrane region" description="Helical" evidence="1">
    <location>
        <begin position="192"/>
        <end position="214"/>
    </location>
</feature>
<accession>A0A1W6JXV1</accession>
<feature type="transmembrane region" description="Helical" evidence="1">
    <location>
        <begin position="407"/>
        <end position="431"/>
    </location>
</feature>
<feature type="transmembrane region" description="Helical" evidence="1">
    <location>
        <begin position="314"/>
        <end position="336"/>
    </location>
</feature>
<feature type="transmembrane region" description="Helical" evidence="1">
    <location>
        <begin position="45"/>
        <end position="65"/>
    </location>
</feature>
<dbReference type="PIRSF" id="PIRSF006060">
    <property type="entry name" value="AA_transporter"/>
    <property type="match status" value="1"/>
</dbReference>
<dbReference type="STRING" id="282676.B6F84_02855"/>
<gene>
    <name evidence="2" type="ORF">B6F84_02855</name>
</gene>
<dbReference type="Gene3D" id="1.20.1740.10">
    <property type="entry name" value="Amino acid/polyamine transporter I"/>
    <property type="match status" value="1"/>
</dbReference>
<dbReference type="OrthoDB" id="34736at2157"/>
<organism evidence="2 3">
    <name type="scientific">Acidianus manzaensis</name>
    <dbReference type="NCBI Taxonomy" id="282676"/>
    <lineage>
        <taxon>Archaea</taxon>
        <taxon>Thermoproteota</taxon>
        <taxon>Thermoprotei</taxon>
        <taxon>Sulfolobales</taxon>
        <taxon>Sulfolobaceae</taxon>
        <taxon>Acidianus</taxon>
    </lineage>
</organism>
<dbReference type="GeneID" id="41589824"/>
<dbReference type="KEGG" id="aman:B6F84_02855"/>
<evidence type="ECO:0000313" key="2">
    <source>
        <dbReference type="EMBL" id="ARM75072.1"/>
    </source>
</evidence>
<feature type="transmembrane region" description="Helical" evidence="1">
    <location>
        <begin position="97"/>
        <end position="119"/>
    </location>
</feature>
<dbReference type="AlphaFoldDB" id="A0A1W6JXV1"/>
<feature type="transmembrane region" description="Helical" evidence="1">
    <location>
        <begin position="125"/>
        <end position="146"/>
    </location>
</feature>